<accession>A0ABS8D821</accession>
<sequence length="153" mass="17494">MAVITTASTAATTATTVSRQVHPKKLSYSMEVKIEKLILLRRCKSMQRAKAYVRSKEKKGGMMEEWLYLNLLQYKRTLLTLAIGALITAIAWCYATYQVQNIHTTGLIPLFDAVFQDKAQSKVNKSIWGLIAFVLASTWRMYKRDRKRNPFGV</sequence>
<feature type="transmembrane region" description="Helical" evidence="1">
    <location>
        <begin position="78"/>
        <end position="97"/>
    </location>
</feature>
<feature type="transmembrane region" description="Helical" evidence="1">
    <location>
        <begin position="126"/>
        <end position="142"/>
    </location>
</feature>
<comment type="caution">
    <text evidence="2">The sequence shown here is derived from an EMBL/GenBank/DDBJ whole genome shotgun (WGS) entry which is preliminary data.</text>
</comment>
<evidence type="ECO:0000313" key="2">
    <source>
        <dbReference type="EMBL" id="MCB6184272.1"/>
    </source>
</evidence>
<dbReference type="Proteomes" id="UP001165395">
    <property type="component" value="Unassembled WGS sequence"/>
</dbReference>
<gene>
    <name evidence="2" type="ORF">LIN78_12025</name>
</gene>
<evidence type="ECO:0000256" key="1">
    <source>
        <dbReference type="SAM" id="Phobius"/>
    </source>
</evidence>
<keyword evidence="3" id="KW-1185">Reference proteome</keyword>
<keyword evidence="1" id="KW-0812">Transmembrane</keyword>
<dbReference type="EMBL" id="JAJBZT010000006">
    <property type="protein sequence ID" value="MCB6184272.1"/>
    <property type="molecule type" value="Genomic_DNA"/>
</dbReference>
<proteinExistence type="predicted"/>
<organism evidence="2 3">
    <name type="scientific">Leeia speluncae</name>
    <dbReference type="NCBI Taxonomy" id="2884804"/>
    <lineage>
        <taxon>Bacteria</taxon>
        <taxon>Pseudomonadati</taxon>
        <taxon>Pseudomonadota</taxon>
        <taxon>Betaproteobacteria</taxon>
        <taxon>Neisseriales</taxon>
        <taxon>Leeiaceae</taxon>
        <taxon>Leeia</taxon>
    </lineage>
</organism>
<reference evidence="2" key="1">
    <citation type="submission" date="2021-10" db="EMBL/GenBank/DDBJ databases">
        <title>The complete genome sequence of Leeia sp. TBRC 13508.</title>
        <authorList>
            <person name="Charoenyingcharoen P."/>
            <person name="Yukphan P."/>
        </authorList>
    </citation>
    <scope>NUCLEOTIDE SEQUENCE</scope>
    <source>
        <strain evidence="2">TBRC 13508</strain>
    </source>
</reference>
<dbReference type="RefSeq" id="WP_227181227.1">
    <property type="nucleotide sequence ID" value="NZ_JAJBZT010000006.1"/>
</dbReference>
<keyword evidence="1" id="KW-0472">Membrane</keyword>
<protein>
    <submittedName>
        <fullName evidence="2">Uncharacterized protein</fullName>
    </submittedName>
</protein>
<keyword evidence="1" id="KW-1133">Transmembrane helix</keyword>
<name>A0ABS8D821_9NEIS</name>
<evidence type="ECO:0000313" key="3">
    <source>
        <dbReference type="Proteomes" id="UP001165395"/>
    </source>
</evidence>